<evidence type="ECO:0000313" key="3">
    <source>
        <dbReference type="WBParaSite" id="Csp11.Scaffold630.g18465.t1"/>
    </source>
</evidence>
<dbReference type="PANTHER" id="PTHR21503">
    <property type="entry name" value="F-BOX-CONTAINING HYPOTHETICAL PROTEIN C.ELEGANS"/>
    <property type="match status" value="1"/>
</dbReference>
<organism evidence="2 3">
    <name type="scientific">Caenorhabditis tropicalis</name>
    <dbReference type="NCBI Taxonomy" id="1561998"/>
    <lineage>
        <taxon>Eukaryota</taxon>
        <taxon>Metazoa</taxon>
        <taxon>Ecdysozoa</taxon>
        <taxon>Nematoda</taxon>
        <taxon>Chromadorea</taxon>
        <taxon>Rhabditida</taxon>
        <taxon>Rhabditina</taxon>
        <taxon>Rhabditomorpha</taxon>
        <taxon>Rhabditoidea</taxon>
        <taxon>Rhabditidae</taxon>
        <taxon>Peloderinae</taxon>
        <taxon>Caenorhabditis</taxon>
    </lineage>
</organism>
<evidence type="ECO:0000313" key="2">
    <source>
        <dbReference type="Proteomes" id="UP000095282"/>
    </source>
</evidence>
<feature type="domain" description="Sdz-33 F-box" evidence="1">
    <location>
        <begin position="96"/>
        <end position="145"/>
    </location>
</feature>
<protein>
    <submittedName>
        <fullName evidence="3">FBA_2 domain-containing protein</fullName>
    </submittedName>
</protein>
<name>A0A1I7UQY7_9PELO</name>
<dbReference type="AlphaFoldDB" id="A0A1I7UQY7"/>
<reference evidence="3" key="1">
    <citation type="submission" date="2016-11" db="UniProtKB">
        <authorList>
            <consortium name="WormBaseParasite"/>
        </authorList>
    </citation>
    <scope>IDENTIFICATION</scope>
</reference>
<dbReference type="Pfam" id="PF07735">
    <property type="entry name" value="FBA_2"/>
    <property type="match status" value="1"/>
</dbReference>
<sequence>MLDMLAVVEEAIRIFKVPFIDVTLTGTGETLAFFYWAVRRPYRVRNMKLRCFNRIHAENFFDLFIGRCEHLILQFEFERPFKLSREVRWPSKVSLDLHRNHFNLSKLINSPELCFINVHVTDKQLNAFIRSWQSGKRNQRLRRVYFQQWAVLNDVLSRIQVNHKDPLKVKRVFTLNNVTWSIDGGIDIAGPNGKTATIKWEPFREEGMPAETDEEAFRRIFRDYKFTRVTGSLGKLYVSSFTIFVW</sequence>
<accession>A0A1I7UQY7</accession>
<evidence type="ECO:0000259" key="1">
    <source>
        <dbReference type="Pfam" id="PF07735"/>
    </source>
</evidence>
<dbReference type="WBParaSite" id="Csp11.Scaffold630.g18465.t1">
    <property type="protein sequence ID" value="Csp11.Scaffold630.g18465.t1"/>
    <property type="gene ID" value="Csp11.Scaffold630.g18465"/>
</dbReference>
<dbReference type="InterPro" id="IPR012885">
    <property type="entry name" value="F-box_Sdz-33"/>
</dbReference>
<dbReference type="Proteomes" id="UP000095282">
    <property type="component" value="Unplaced"/>
</dbReference>
<keyword evidence="2" id="KW-1185">Reference proteome</keyword>
<proteinExistence type="predicted"/>